<dbReference type="SUPFAM" id="SSF53098">
    <property type="entry name" value="Ribonuclease H-like"/>
    <property type="match status" value="1"/>
</dbReference>
<gene>
    <name evidence="7" type="ORF">MEUPH1_LOCUS29047</name>
</gene>
<evidence type="ECO:0000313" key="8">
    <source>
        <dbReference type="Proteomes" id="UP001160148"/>
    </source>
</evidence>
<dbReference type="PANTHER" id="PTHR46481">
    <property type="entry name" value="ZINC FINGER BED DOMAIN-CONTAINING PROTEIN 4"/>
    <property type="match status" value="1"/>
</dbReference>
<sequence>MVTVNGRPLSIVNDSGFKKIINPILESFGNTFSINQRNVRKNVIETANLVISDLKNLVKNRILSLKIDGATRLDKSILGINVQFISDESTHVVKTLAMIELTESHTANYLKKKVLEVLNKYDIKQQQILTITTDSACNMVKMVECMSNIERDEFLIENNNMESISNDTTEHIDDENVETVPMDNFPEGRLCPEEINGLLGELDTETTIDHLQLENIEMEFLTDIHIVVNEPKPVTVSIRCSAHTLQLCIEDALKTRNSSLIISKARSAVKKLRIPTVAGILKKMKQKGAIIDVETRWCSKFDMLKRLLDLKSTCVDLCDTFKELKLTENEWSSIEKMLQALSPAKTATIELQKETLTLGDFFGVWLKCYTCTKLVDSGLANDIIIAMDTRGSVLKNNSVFLAAIYLDPRFQWYLSQTDKYAAKLLLKDIWTIIMWLETGIETESNISVPPIESFVDDSLNDDLEQYIRSQSSASDSLDLSFSFQNSNSMSDIRRIIDDFDNVPRLHHSTNILEYWRNCINSKPELHKLAMVLLAVPATQVSVERAFSGLKFILSDLRSSLKTDMLENILMIRNNHTFK</sequence>
<proteinExistence type="predicted"/>
<dbReference type="GO" id="GO:0005634">
    <property type="term" value="C:nucleus"/>
    <property type="evidence" value="ECO:0007669"/>
    <property type="project" value="UniProtKB-SubCell"/>
</dbReference>
<evidence type="ECO:0000256" key="1">
    <source>
        <dbReference type="ARBA" id="ARBA00004123"/>
    </source>
</evidence>
<evidence type="ECO:0000256" key="5">
    <source>
        <dbReference type="ARBA" id="ARBA00023242"/>
    </source>
</evidence>
<dbReference type="PANTHER" id="PTHR46481:SF10">
    <property type="entry name" value="ZINC FINGER BED DOMAIN-CONTAINING PROTEIN 39"/>
    <property type="match status" value="1"/>
</dbReference>
<feature type="domain" description="HAT C-terminal dimerisation" evidence="6">
    <location>
        <begin position="500"/>
        <end position="574"/>
    </location>
</feature>
<evidence type="ECO:0000259" key="6">
    <source>
        <dbReference type="Pfam" id="PF05699"/>
    </source>
</evidence>
<keyword evidence="3" id="KW-0863">Zinc-finger</keyword>
<dbReference type="InterPro" id="IPR012337">
    <property type="entry name" value="RNaseH-like_sf"/>
</dbReference>
<protein>
    <recommendedName>
        <fullName evidence="6">HAT C-terminal dimerisation domain-containing protein</fullName>
    </recommendedName>
</protein>
<dbReference type="Pfam" id="PF05699">
    <property type="entry name" value="Dimer_Tnp_hAT"/>
    <property type="match status" value="1"/>
</dbReference>
<accession>A0AAV0Y8A3</accession>
<dbReference type="Proteomes" id="UP001160148">
    <property type="component" value="Unassembled WGS sequence"/>
</dbReference>
<keyword evidence="8" id="KW-1185">Reference proteome</keyword>
<keyword evidence="2" id="KW-0479">Metal-binding</keyword>
<evidence type="ECO:0000313" key="7">
    <source>
        <dbReference type="EMBL" id="CAI6375566.1"/>
    </source>
</evidence>
<reference evidence="7 8" key="1">
    <citation type="submission" date="2023-01" db="EMBL/GenBank/DDBJ databases">
        <authorList>
            <person name="Whitehead M."/>
        </authorList>
    </citation>
    <scope>NUCLEOTIDE SEQUENCE [LARGE SCALE GENOMIC DNA]</scope>
</reference>
<dbReference type="EMBL" id="CARXXK010001349">
    <property type="protein sequence ID" value="CAI6375566.1"/>
    <property type="molecule type" value="Genomic_DNA"/>
</dbReference>
<evidence type="ECO:0000256" key="4">
    <source>
        <dbReference type="ARBA" id="ARBA00022833"/>
    </source>
</evidence>
<keyword evidence="5" id="KW-0539">Nucleus</keyword>
<comment type="subcellular location">
    <subcellularLocation>
        <location evidence="1">Nucleus</location>
    </subcellularLocation>
</comment>
<evidence type="ECO:0000256" key="3">
    <source>
        <dbReference type="ARBA" id="ARBA00022771"/>
    </source>
</evidence>
<dbReference type="GO" id="GO:0046983">
    <property type="term" value="F:protein dimerization activity"/>
    <property type="evidence" value="ECO:0007669"/>
    <property type="project" value="InterPro"/>
</dbReference>
<organism evidence="7 8">
    <name type="scientific">Macrosiphum euphorbiae</name>
    <name type="common">potato aphid</name>
    <dbReference type="NCBI Taxonomy" id="13131"/>
    <lineage>
        <taxon>Eukaryota</taxon>
        <taxon>Metazoa</taxon>
        <taxon>Ecdysozoa</taxon>
        <taxon>Arthropoda</taxon>
        <taxon>Hexapoda</taxon>
        <taxon>Insecta</taxon>
        <taxon>Pterygota</taxon>
        <taxon>Neoptera</taxon>
        <taxon>Paraneoptera</taxon>
        <taxon>Hemiptera</taxon>
        <taxon>Sternorrhyncha</taxon>
        <taxon>Aphidomorpha</taxon>
        <taxon>Aphidoidea</taxon>
        <taxon>Aphididae</taxon>
        <taxon>Macrosiphini</taxon>
        <taxon>Macrosiphum</taxon>
    </lineage>
</organism>
<dbReference type="AlphaFoldDB" id="A0AAV0Y8A3"/>
<comment type="caution">
    <text evidence="7">The sequence shown here is derived from an EMBL/GenBank/DDBJ whole genome shotgun (WGS) entry which is preliminary data.</text>
</comment>
<dbReference type="InterPro" id="IPR052035">
    <property type="entry name" value="ZnF_BED_domain_contain"/>
</dbReference>
<dbReference type="GO" id="GO:0008270">
    <property type="term" value="F:zinc ion binding"/>
    <property type="evidence" value="ECO:0007669"/>
    <property type="project" value="UniProtKB-KW"/>
</dbReference>
<name>A0AAV0Y8A3_9HEMI</name>
<evidence type="ECO:0000256" key="2">
    <source>
        <dbReference type="ARBA" id="ARBA00022723"/>
    </source>
</evidence>
<dbReference type="InterPro" id="IPR008906">
    <property type="entry name" value="HATC_C_dom"/>
</dbReference>
<keyword evidence="4" id="KW-0862">Zinc</keyword>